<comment type="caution">
    <text evidence="1">The sequence shown here is derived from an EMBL/GenBank/DDBJ whole genome shotgun (WGS) entry which is preliminary data.</text>
</comment>
<evidence type="ECO:0000313" key="1">
    <source>
        <dbReference type="EMBL" id="PTX41807.1"/>
    </source>
</evidence>
<name>A0A2T6ADC2_9RHOB</name>
<sequence>MLREAEFIAELDKPGTWVEIECLTAPDPKRRHRGEWMFFAVRGPDERYSLVTARADDRIIQTMEGVVSFAATKLELDQVTVPLLAGGIATGMRRRPRTG</sequence>
<gene>
    <name evidence="1" type="ORF">C8N34_12712</name>
</gene>
<protein>
    <submittedName>
        <fullName evidence="1">Uncharacterized protein</fullName>
    </submittedName>
</protein>
<dbReference type="EMBL" id="QBKP01000027">
    <property type="protein sequence ID" value="PTX41807.1"/>
    <property type="molecule type" value="Genomic_DNA"/>
</dbReference>
<reference evidence="1 2" key="1">
    <citation type="submission" date="2018-04" db="EMBL/GenBank/DDBJ databases">
        <title>Genomic Encyclopedia of Archaeal and Bacterial Type Strains, Phase II (KMG-II): from individual species to whole genera.</title>
        <authorList>
            <person name="Goeker M."/>
        </authorList>
    </citation>
    <scope>NUCLEOTIDE SEQUENCE [LARGE SCALE GENOMIC DNA]</scope>
    <source>
        <strain evidence="1 2">DSM 21823</strain>
    </source>
</reference>
<organism evidence="1 2">
    <name type="scientific">Gemmobacter caeni</name>
    <dbReference type="NCBI Taxonomy" id="589035"/>
    <lineage>
        <taxon>Bacteria</taxon>
        <taxon>Pseudomonadati</taxon>
        <taxon>Pseudomonadota</taxon>
        <taxon>Alphaproteobacteria</taxon>
        <taxon>Rhodobacterales</taxon>
        <taxon>Paracoccaceae</taxon>
        <taxon>Gemmobacter</taxon>
    </lineage>
</organism>
<proteinExistence type="predicted"/>
<evidence type="ECO:0000313" key="2">
    <source>
        <dbReference type="Proteomes" id="UP000244224"/>
    </source>
</evidence>
<keyword evidence="2" id="KW-1185">Reference proteome</keyword>
<dbReference type="Proteomes" id="UP000244224">
    <property type="component" value="Unassembled WGS sequence"/>
</dbReference>
<accession>A0A2T6ADC2</accession>
<dbReference type="AlphaFoldDB" id="A0A2T6ADC2"/>